<sequence>MACWQLWTRLTSSESVPSISRCSASIDCLYLFRYRYFDMVALACPVLPPTGMESKLGHGSAVLSFLTVLSPYSKTCWNDP</sequence>
<evidence type="ECO:0000313" key="1">
    <source>
        <dbReference type="EMBL" id="KAE8723880.1"/>
    </source>
</evidence>
<comment type="caution">
    <text evidence="1">The sequence shown here is derived from an EMBL/GenBank/DDBJ whole genome shotgun (WGS) entry which is preliminary data.</text>
</comment>
<reference evidence="1" key="1">
    <citation type="submission" date="2019-09" db="EMBL/GenBank/DDBJ databases">
        <title>Draft genome information of white flower Hibiscus syriacus.</title>
        <authorList>
            <person name="Kim Y.-M."/>
        </authorList>
    </citation>
    <scope>NUCLEOTIDE SEQUENCE [LARGE SCALE GENOMIC DNA]</scope>
    <source>
        <strain evidence="1">YM2019G1</strain>
    </source>
</reference>
<organism evidence="1 2">
    <name type="scientific">Hibiscus syriacus</name>
    <name type="common">Rose of Sharon</name>
    <dbReference type="NCBI Taxonomy" id="106335"/>
    <lineage>
        <taxon>Eukaryota</taxon>
        <taxon>Viridiplantae</taxon>
        <taxon>Streptophyta</taxon>
        <taxon>Embryophyta</taxon>
        <taxon>Tracheophyta</taxon>
        <taxon>Spermatophyta</taxon>
        <taxon>Magnoliopsida</taxon>
        <taxon>eudicotyledons</taxon>
        <taxon>Gunneridae</taxon>
        <taxon>Pentapetalae</taxon>
        <taxon>rosids</taxon>
        <taxon>malvids</taxon>
        <taxon>Malvales</taxon>
        <taxon>Malvaceae</taxon>
        <taxon>Malvoideae</taxon>
        <taxon>Hibiscus</taxon>
    </lineage>
</organism>
<gene>
    <name evidence="1" type="ORF">F3Y22_tig00011662pilonHSYRG00024</name>
</gene>
<protein>
    <submittedName>
        <fullName evidence="1">Uncharacterized protein</fullName>
    </submittedName>
</protein>
<proteinExistence type="predicted"/>
<name>A0A6A3C3W2_HIBSY</name>
<evidence type="ECO:0000313" key="2">
    <source>
        <dbReference type="Proteomes" id="UP000436088"/>
    </source>
</evidence>
<dbReference type="Proteomes" id="UP000436088">
    <property type="component" value="Unassembled WGS sequence"/>
</dbReference>
<keyword evidence="2" id="KW-1185">Reference proteome</keyword>
<dbReference type="EMBL" id="VEPZ02000502">
    <property type="protein sequence ID" value="KAE8723880.1"/>
    <property type="molecule type" value="Genomic_DNA"/>
</dbReference>
<dbReference type="AlphaFoldDB" id="A0A6A3C3W2"/>
<accession>A0A6A3C3W2</accession>